<dbReference type="Pfam" id="PF07690">
    <property type="entry name" value="MFS_1"/>
    <property type="match status" value="1"/>
</dbReference>
<evidence type="ECO:0000256" key="5">
    <source>
        <dbReference type="ARBA" id="ARBA00023136"/>
    </source>
</evidence>
<sequence length="487" mass="49252">MTGIPATPVTESTPATPSRKAPLLIAVGALLVVLTNAIVFVLPPLLPVIQQQFSLPTVAETTWLYTAAVLSGGAGFIVLPRMADLYGDRNTTVAASAFLTVGAATAAIGNSYAAILIGSVLIGFGGAAQLLPLGFLRRNLGESGIATGVAVVVIATGGGIVLGMIGGGLIVQYLSLRSFYAILAAACAVSTVVCWFGIPHRPPAERVGRIGVVGSAWMIAWVAALLLALTQGLTWGAGALIPLALGIVGGVAWFLVERRSSSAVFDAAVMRAPRVILACVSILFFAAMTACFLLLVSSYVQFAPGNLPVPDAYGLGFSAFQTGLLMLPFAVTFVLGGALVDRPANDGRGLAVLSVGAVITAAGLAWMAVAHHSPWQYLVGAAIVGLGCSMGYSAGFALIQLGTPEEKAGMATGIAGTFMAVGFALGTAVITADLSAEVVEETGGSGVTVAIPSLYSVGYWLAVVPALIVVGVVALSSARARRAGIAA</sequence>
<evidence type="ECO:0000259" key="7">
    <source>
        <dbReference type="PROSITE" id="PS50850"/>
    </source>
</evidence>
<reference evidence="8 9" key="1">
    <citation type="submission" date="2019-06" db="EMBL/GenBank/DDBJ databases">
        <authorList>
            <person name="Teng J.L.L."/>
            <person name="Lee H.H."/>
            <person name="Lau S.K.P."/>
            <person name="Woo P.C.Y."/>
        </authorList>
    </citation>
    <scope>NUCLEOTIDE SEQUENCE [LARGE SCALE GENOMIC DNA]</scope>
    <source>
        <strain evidence="8 9">HKU70</strain>
    </source>
</reference>
<evidence type="ECO:0000313" key="8">
    <source>
        <dbReference type="EMBL" id="TWS26303.1"/>
    </source>
</evidence>
<keyword evidence="2" id="KW-0813">Transport</keyword>
<feature type="transmembrane region" description="Helical" evidence="6">
    <location>
        <begin position="179"/>
        <end position="198"/>
    </location>
</feature>
<feature type="transmembrane region" description="Helical" evidence="6">
    <location>
        <begin position="350"/>
        <end position="369"/>
    </location>
</feature>
<reference evidence="8 9" key="2">
    <citation type="submission" date="2019-08" db="EMBL/GenBank/DDBJ databases">
        <title>Tsukamurella conjunctivitidis sp. nov., Tsukamurella assacharolytica sp. nov. and Tsukamurella sputae sp. nov. isolated from patients with conjunctivitis, bacteraemia (lymphoma) and respiratory infection (sputum) in Hong Kong.</title>
        <authorList>
            <person name="Fok K.M.N."/>
            <person name="Fong J.Y.H."/>
        </authorList>
    </citation>
    <scope>NUCLEOTIDE SEQUENCE [LARGE SCALE GENOMIC DNA]</scope>
    <source>
        <strain evidence="8 9">HKU70</strain>
    </source>
</reference>
<gene>
    <name evidence="8" type="ORF">FK268_03440</name>
</gene>
<comment type="caution">
    <text evidence="8">The sequence shown here is derived from an EMBL/GenBank/DDBJ whole genome shotgun (WGS) entry which is preliminary data.</text>
</comment>
<feature type="transmembrane region" description="Helical" evidence="6">
    <location>
        <begin position="235"/>
        <end position="255"/>
    </location>
</feature>
<comment type="subcellular location">
    <subcellularLocation>
        <location evidence="1">Cell membrane</location>
        <topology evidence="1">Multi-pass membrane protein</topology>
    </subcellularLocation>
</comment>
<keyword evidence="3 6" id="KW-0812">Transmembrane</keyword>
<keyword evidence="5 6" id="KW-0472">Membrane</keyword>
<feature type="transmembrane region" description="Helical" evidence="6">
    <location>
        <begin position="454"/>
        <end position="475"/>
    </location>
</feature>
<feature type="transmembrane region" description="Helical" evidence="6">
    <location>
        <begin position="148"/>
        <end position="173"/>
    </location>
</feature>
<dbReference type="RefSeq" id="WP_146431106.1">
    <property type="nucleotide sequence ID" value="NZ_VIGV01000001.1"/>
</dbReference>
<feature type="transmembrane region" description="Helical" evidence="6">
    <location>
        <begin position="210"/>
        <end position="229"/>
    </location>
</feature>
<dbReference type="EMBL" id="VIGV01000001">
    <property type="protein sequence ID" value="TWS26303.1"/>
    <property type="molecule type" value="Genomic_DNA"/>
</dbReference>
<dbReference type="SUPFAM" id="SSF103473">
    <property type="entry name" value="MFS general substrate transporter"/>
    <property type="match status" value="2"/>
</dbReference>
<proteinExistence type="predicted"/>
<organism evidence="8 9">
    <name type="scientific">Tsukamurella sputi</name>
    <dbReference type="NCBI Taxonomy" id="2591848"/>
    <lineage>
        <taxon>Bacteria</taxon>
        <taxon>Bacillati</taxon>
        <taxon>Actinomycetota</taxon>
        <taxon>Actinomycetes</taxon>
        <taxon>Mycobacteriales</taxon>
        <taxon>Tsukamurellaceae</taxon>
        <taxon>Tsukamurella</taxon>
    </lineage>
</organism>
<dbReference type="InterPro" id="IPR020846">
    <property type="entry name" value="MFS_dom"/>
</dbReference>
<dbReference type="AlphaFoldDB" id="A0A5C5RUW8"/>
<dbReference type="PROSITE" id="PS50850">
    <property type="entry name" value="MFS"/>
    <property type="match status" value="1"/>
</dbReference>
<feature type="transmembrane region" description="Helical" evidence="6">
    <location>
        <begin position="275"/>
        <end position="300"/>
    </location>
</feature>
<dbReference type="Gene3D" id="1.20.1250.20">
    <property type="entry name" value="MFS general substrate transporter like domains"/>
    <property type="match status" value="2"/>
</dbReference>
<evidence type="ECO:0000256" key="2">
    <source>
        <dbReference type="ARBA" id="ARBA00022448"/>
    </source>
</evidence>
<feature type="domain" description="Major facilitator superfamily (MFS) profile" evidence="7">
    <location>
        <begin position="21"/>
        <end position="483"/>
    </location>
</feature>
<feature type="transmembrane region" description="Helical" evidence="6">
    <location>
        <begin position="312"/>
        <end position="338"/>
    </location>
</feature>
<feature type="transmembrane region" description="Helical" evidence="6">
    <location>
        <begin position="91"/>
        <end position="109"/>
    </location>
</feature>
<keyword evidence="9" id="KW-1185">Reference proteome</keyword>
<evidence type="ECO:0000256" key="3">
    <source>
        <dbReference type="ARBA" id="ARBA00022692"/>
    </source>
</evidence>
<accession>A0A5C5RUW8</accession>
<dbReference type="InterPro" id="IPR011701">
    <property type="entry name" value="MFS"/>
</dbReference>
<dbReference type="Proteomes" id="UP000319792">
    <property type="component" value="Unassembled WGS sequence"/>
</dbReference>
<protein>
    <submittedName>
        <fullName evidence="8">MFS transporter</fullName>
    </submittedName>
</protein>
<evidence type="ECO:0000256" key="4">
    <source>
        <dbReference type="ARBA" id="ARBA00022989"/>
    </source>
</evidence>
<feature type="transmembrane region" description="Helical" evidence="6">
    <location>
        <begin position="411"/>
        <end position="434"/>
    </location>
</feature>
<evidence type="ECO:0000256" key="6">
    <source>
        <dbReference type="SAM" id="Phobius"/>
    </source>
</evidence>
<name>A0A5C5RUW8_9ACTN</name>
<dbReference type="PANTHER" id="PTHR42718">
    <property type="entry name" value="MAJOR FACILITATOR SUPERFAMILY MULTIDRUG TRANSPORTER MFSC"/>
    <property type="match status" value="1"/>
</dbReference>
<dbReference type="InterPro" id="IPR036259">
    <property type="entry name" value="MFS_trans_sf"/>
</dbReference>
<keyword evidence="4 6" id="KW-1133">Transmembrane helix</keyword>
<dbReference type="GO" id="GO:0022857">
    <property type="term" value="F:transmembrane transporter activity"/>
    <property type="evidence" value="ECO:0007669"/>
    <property type="project" value="InterPro"/>
</dbReference>
<dbReference type="GO" id="GO:0005886">
    <property type="term" value="C:plasma membrane"/>
    <property type="evidence" value="ECO:0007669"/>
    <property type="project" value="UniProtKB-SubCell"/>
</dbReference>
<feature type="transmembrane region" description="Helical" evidence="6">
    <location>
        <begin position="375"/>
        <end position="399"/>
    </location>
</feature>
<dbReference type="OrthoDB" id="3762370at2"/>
<evidence type="ECO:0000256" key="1">
    <source>
        <dbReference type="ARBA" id="ARBA00004651"/>
    </source>
</evidence>
<dbReference type="PANTHER" id="PTHR42718:SF9">
    <property type="entry name" value="MAJOR FACILITATOR SUPERFAMILY MULTIDRUG TRANSPORTER MFSC"/>
    <property type="match status" value="1"/>
</dbReference>
<feature type="transmembrane region" description="Helical" evidence="6">
    <location>
        <begin position="21"/>
        <end position="42"/>
    </location>
</feature>
<feature type="transmembrane region" description="Helical" evidence="6">
    <location>
        <begin position="115"/>
        <end position="136"/>
    </location>
</feature>
<feature type="transmembrane region" description="Helical" evidence="6">
    <location>
        <begin position="62"/>
        <end position="79"/>
    </location>
</feature>
<evidence type="ECO:0000313" key="9">
    <source>
        <dbReference type="Proteomes" id="UP000319792"/>
    </source>
</evidence>